<gene>
    <name evidence="1" type="ORF">B4099_2528</name>
</gene>
<comment type="caution">
    <text evidence="1">The sequence shown here is derived from an EMBL/GenBank/DDBJ whole genome shotgun (WGS) entry which is preliminary data.</text>
</comment>
<name>A0A150JNU3_HEYCO</name>
<accession>A0A150JNU3</accession>
<proteinExistence type="predicted"/>
<protein>
    <submittedName>
        <fullName evidence="1">Uncharacterized protein</fullName>
    </submittedName>
</protein>
<sequence length="41" mass="4400">MFFHFCKPLCIPPEAPDPGAGKAQKNGGVLHSAVFSNKMIN</sequence>
<evidence type="ECO:0000313" key="1">
    <source>
        <dbReference type="EMBL" id="KYC58912.1"/>
    </source>
</evidence>
<dbReference type="Proteomes" id="UP000075304">
    <property type="component" value="Unassembled WGS sequence"/>
</dbReference>
<dbReference type="EMBL" id="LQYI01000195">
    <property type="protein sequence ID" value="KYC58912.1"/>
    <property type="molecule type" value="Genomic_DNA"/>
</dbReference>
<reference evidence="1 2" key="1">
    <citation type="submission" date="2016-01" db="EMBL/GenBank/DDBJ databases">
        <title>Genome Sequences of Twelve Sporeforming Bacillus Species Isolated from Foods.</title>
        <authorList>
            <person name="Berendsen E.M."/>
            <person name="Wells-Bennik M.H."/>
            <person name="Krawcyk A.O."/>
            <person name="De Jong A."/>
            <person name="Holsappel S."/>
            <person name="Eijlander R.T."/>
            <person name="Kuipers O.P."/>
        </authorList>
    </citation>
    <scope>NUCLEOTIDE SEQUENCE [LARGE SCALE GENOMIC DNA]</scope>
    <source>
        <strain evidence="1 2">B4099</strain>
    </source>
</reference>
<dbReference type="AlphaFoldDB" id="A0A150JNU3"/>
<organism evidence="1 2">
    <name type="scientific">Heyndrickxia coagulans</name>
    <name type="common">Weizmannia coagulans</name>
    <dbReference type="NCBI Taxonomy" id="1398"/>
    <lineage>
        <taxon>Bacteria</taxon>
        <taxon>Bacillati</taxon>
        <taxon>Bacillota</taxon>
        <taxon>Bacilli</taxon>
        <taxon>Bacillales</taxon>
        <taxon>Bacillaceae</taxon>
        <taxon>Heyndrickxia</taxon>
    </lineage>
</organism>
<evidence type="ECO:0000313" key="2">
    <source>
        <dbReference type="Proteomes" id="UP000075304"/>
    </source>
</evidence>